<reference evidence="10 11" key="1">
    <citation type="journal article" date="2019" name="Int. J. Syst. Evol. Microbiol.">
        <title>The Global Catalogue of Microorganisms (GCM) 10K type strain sequencing project: providing services to taxonomists for standard genome sequencing and annotation.</title>
        <authorList>
            <consortium name="The Broad Institute Genomics Platform"/>
            <consortium name="The Broad Institute Genome Sequencing Center for Infectious Disease"/>
            <person name="Wu L."/>
            <person name="Ma J."/>
        </authorList>
    </citation>
    <scope>NUCLEOTIDE SEQUENCE [LARGE SCALE GENOMIC DNA]</scope>
    <source>
        <strain evidence="10 11">SYNS20</strain>
    </source>
</reference>
<keyword evidence="8" id="KW-0472">Membrane</keyword>
<feature type="domain" description="Histidine kinase" evidence="9">
    <location>
        <begin position="81"/>
        <end position="284"/>
    </location>
</feature>
<evidence type="ECO:0000256" key="8">
    <source>
        <dbReference type="SAM" id="Phobius"/>
    </source>
</evidence>
<dbReference type="PANTHER" id="PTHR44936:SF10">
    <property type="entry name" value="SENSOR PROTEIN RSTB"/>
    <property type="match status" value="1"/>
</dbReference>
<dbReference type="CDD" id="cd00075">
    <property type="entry name" value="HATPase"/>
    <property type="match status" value="1"/>
</dbReference>
<evidence type="ECO:0000256" key="2">
    <source>
        <dbReference type="ARBA" id="ARBA00012438"/>
    </source>
</evidence>
<dbReference type="RefSeq" id="WP_284062794.1">
    <property type="nucleotide sequence ID" value="NZ_CP126158.1"/>
</dbReference>
<feature type="compositionally biased region" description="Acidic residues" evidence="7">
    <location>
        <begin position="294"/>
        <end position="305"/>
    </location>
</feature>
<evidence type="ECO:0000256" key="5">
    <source>
        <dbReference type="ARBA" id="ARBA00022777"/>
    </source>
</evidence>
<keyword evidence="5 10" id="KW-0418">Kinase</keyword>
<dbReference type="EC" id="2.7.13.3" evidence="2"/>
<sequence length="326" mass="35178">MTRLVATSLGAGVVVGGLSAVYVVSRYASNEPVSEAWFILSIGWSLGSSSGGLVGYYVERVRAERAAQAQLTGRLTVLQRVLRHNIRNEVGVIRGVAASAAETTDQPQVAADLRTLIEHVDRVHELSEKAQTLADLWNVGDPIETNLGAVARAEVSSFHEDTPEVDVRTSIPDRAVAVVHPAAGKAIREALDNAARHNDEEVTVTITVAEDGPWTTVTIVDDGSSIPAEELEAIAELREFPLKHVTGLGLWVIYWVVELSGGRLTIENRDQRGVRVEMRFRSENRARVASEESSNSDDPADDVDTAGDRGLSEESGLPSGVRRVSD</sequence>
<evidence type="ECO:0000313" key="11">
    <source>
        <dbReference type="Proteomes" id="UP001596443"/>
    </source>
</evidence>
<feature type="region of interest" description="Disordered" evidence="7">
    <location>
        <begin position="283"/>
        <end position="326"/>
    </location>
</feature>
<evidence type="ECO:0000256" key="6">
    <source>
        <dbReference type="ARBA" id="ARBA00022840"/>
    </source>
</evidence>
<dbReference type="GeneID" id="81209039"/>
<evidence type="ECO:0000313" key="10">
    <source>
        <dbReference type="EMBL" id="MFC6785977.1"/>
    </source>
</evidence>
<accession>A0ABD5TBN6</accession>
<dbReference type="InterPro" id="IPR005467">
    <property type="entry name" value="His_kinase_dom"/>
</dbReference>
<comment type="catalytic activity">
    <reaction evidence="1">
        <text>ATP + protein L-histidine = ADP + protein N-phospho-L-histidine.</text>
        <dbReference type="EC" id="2.7.13.3"/>
    </reaction>
</comment>
<gene>
    <name evidence="10" type="ORF">ACFQFD_08290</name>
</gene>
<dbReference type="GO" id="GO:0005524">
    <property type="term" value="F:ATP binding"/>
    <property type="evidence" value="ECO:0007669"/>
    <property type="project" value="UniProtKB-KW"/>
</dbReference>
<dbReference type="PROSITE" id="PS50109">
    <property type="entry name" value="HIS_KIN"/>
    <property type="match status" value="1"/>
</dbReference>
<keyword evidence="6" id="KW-0067">ATP-binding</keyword>
<dbReference type="InterPro" id="IPR050980">
    <property type="entry name" value="2C_sensor_his_kinase"/>
</dbReference>
<dbReference type="GO" id="GO:0004673">
    <property type="term" value="F:protein histidine kinase activity"/>
    <property type="evidence" value="ECO:0007669"/>
    <property type="project" value="UniProtKB-EC"/>
</dbReference>
<evidence type="ECO:0000256" key="1">
    <source>
        <dbReference type="ARBA" id="ARBA00000085"/>
    </source>
</evidence>
<dbReference type="SUPFAM" id="SSF55874">
    <property type="entry name" value="ATPase domain of HSP90 chaperone/DNA topoisomerase II/histidine kinase"/>
    <property type="match status" value="1"/>
</dbReference>
<dbReference type="PANTHER" id="PTHR44936">
    <property type="entry name" value="SENSOR PROTEIN CREC"/>
    <property type="match status" value="1"/>
</dbReference>
<comment type="caution">
    <text evidence="10">The sequence shown here is derived from an EMBL/GenBank/DDBJ whole genome shotgun (WGS) entry which is preliminary data.</text>
</comment>
<dbReference type="EMBL" id="JBHSWX010000012">
    <property type="protein sequence ID" value="MFC6785977.1"/>
    <property type="molecule type" value="Genomic_DNA"/>
</dbReference>
<keyword evidence="8" id="KW-0812">Transmembrane</keyword>
<dbReference type="SMART" id="SM00387">
    <property type="entry name" value="HATPase_c"/>
    <property type="match status" value="1"/>
</dbReference>
<dbReference type="Gene3D" id="3.30.565.10">
    <property type="entry name" value="Histidine kinase-like ATPase, C-terminal domain"/>
    <property type="match status" value="1"/>
</dbReference>
<evidence type="ECO:0000256" key="7">
    <source>
        <dbReference type="SAM" id="MobiDB-lite"/>
    </source>
</evidence>
<keyword evidence="4" id="KW-0547">Nucleotide-binding</keyword>
<evidence type="ECO:0000259" key="9">
    <source>
        <dbReference type="PROSITE" id="PS50109"/>
    </source>
</evidence>
<keyword evidence="11" id="KW-1185">Reference proteome</keyword>
<dbReference type="Pfam" id="PF02518">
    <property type="entry name" value="HATPase_c"/>
    <property type="match status" value="1"/>
</dbReference>
<dbReference type="Proteomes" id="UP001596443">
    <property type="component" value="Unassembled WGS sequence"/>
</dbReference>
<evidence type="ECO:0000256" key="3">
    <source>
        <dbReference type="ARBA" id="ARBA00022679"/>
    </source>
</evidence>
<dbReference type="InterPro" id="IPR036890">
    <property type="entry name" value="HATPase_C_sf"/>
</dbReference>
<name>A0ABD5TBN6_9EURY</name>
<feature type="transmembrane region" description="Helical" evidence="8">
    <location>
        <begin position="36"/>
        <end position="58"/>
    </location>
</feature>
<proteinExistence type="predicted"/>
<keyword evidence="8" id="KW-1133">Transmembrane helix</keyword>
<dbReference type="InterPro" id="IPR003594">
    <property type="entry name" value="HATPase_dom"/>
</dbReference>
<organism evidence="10 11">
    <name type="scientific">Halobaculum halobium</name>
    <dbReference type="NCBI Taxonomy" id="3032281"/>
    <lineage>
        <taxon>Archaea</taxon>
        <taxon>Methanobacteriati</taxon>
        <taxon>Methanobacteriota</taxon>
        <taxon>Stenosarchaea group</taxon>
        <taxon>Halobacteria</taxon>
        <taxon>Halobacteriales</taxon>
        <taxon>Haloferacaceae</taxon>
        <taxon>Halobaculum</taxon>
    </lineage>
</organism>
<dbReference type="AlphaFoldDB" id="A0ABD5TBN6"/>
<protein>
    <recommendedName>
        <fullName evidence="2">histidine kinase</fullName>
        <ecNumber evidence="2">2.7.13.3</ecNumber>
    </recommendedName>
</protein>
<keyword evidence="3" id="KW-0808">Transferase</keyword>
<evidence type="ECO:0000256" key="4">
    <source>
        <dbReference type="ARBA" id="ARBA00022741"/>
    </source>
</evidence>